<protein>
    <submittedName>
        <fullName evidence="1">Uncharacterized protein</fullName>
    </submittedName>
</protein>
<organism evidence="1">
    <name type="scientific">Ralstonia syzygii R24</name>
    <dbReference type="NCBI Taxonomy" id="907261"/>
    <lineage>
        <taxon>Bacteria</taxon>
        <taxon>Pseudomonadati</taxon>
        <taxon>Pseudomonadota</taxon>
        <taxon>Betaproteobacteria</taxon>
        <taxon>Burkholderiales</taxon>
        <taxon>Burkholderiaceae</taxon>
        <taxon>Ralstonia</taxon>
        <taxon>Ralstonia solanacearum species complex</taxon>
    </lineage>
</organism>
<sequence>MSSWSPPPIVDVGLDARPGSSVRRAHTVLARRCSNTKHVGASIKWNLNHKTDGHERAPLIASDYDVMKYPYSPHGLFVLLSTFRP</sequence>
<gene>
    <name evidence="1" type="ORF">RALSY_mp10775</name>
</gene>
<reference evidence="1" key="2">
    <citation type="submission" date="2011-04" db="EMBL/GenBank/DDBJ databases">
        <authorList>
            <person name="Genoscope - CEA"/>
        </authorList>
    </citation>
    <scope>NUCLEOTIDE SEQUENCE</scope>
    <source>
        <strain evidence="1">R24</strain>
    </source>
</reference>
<accession>G3AA89</accession>
<name>G3AA89_9RALS</name>
<dbReference type="EMBL" id="FR854090">
    <property type="protein sequence ID" value="CCA88230.1"/>
    <property type="molecule type" value="Genomic_DNA"/>
</dbReference>
<dbReference type="AlphaFoldDB" id="G3AA89"/>
<proteinExistence type="predicted"/>
<evidence type="ECO:0000313" key="1">
    <source>
        <dbReference type="EMBL" id="CCA88230.1"/>
    </source>
</evidence>
<reference evidence="1" key="1">
    <citation type="journal article" date="2011" name="PLoS ONE">
        <title>Ralstonia syzygii, the Blood Disease Bacterium and some Asian R. solanacearum strains form a single genomic species despite divergent lifestyles.</title>
        <authorList>
            <person name="Remenant B."/>
            <person name="de Cambiaire J.C."/>
            <person name="Cellier G."/>
            <person name="Jacobs J.M."/>
            <person name="Mangenot S."/>
            <person name="Barbe V."/>
            <person name="Lajus A."/>
            <person name="Vallenet D."/>
            <person name="Medigue C."/>
            <person name="Fegan M."/>
            <person name="Allen C."/>
            <person name="Prior P."/>
        </authorList>
    </citation>
    <scope>NUCLEOTIDE SEQUENCE</scope>
    <source>
        <strain evidence="1">R24</strain>
    </source>
</reference>